<accession>A0A6C2TYY0</accession>
<keyword evidence="2" id="KW-1185">Reference proteome</keyword>
<sequence length="90" mass="10103">MNKPPKGYYRQLLPAELAHLRLALTNQPMTGVERHKELAEPLAEYFDKQTDEHAAYYAEGLRSGAMVPVVPLAQISKPGHWAPGELFMKS</sequence>
<protein>
    <submittedName>
        <fullName evidence="1">Uncharacterized protein</fullName>
    </submittedName>
</protein>
<reference evidence="1 2" key="1">
    <citation type="submission" date="2019-04" db="EMBL/GenBank/DDBJ databases">
        <authorList>
            <person name="Van Vliet M D."/>
        </authorList>
    </citation>
    <scope>NUCLEOTIDE SEQUENCE [LARGE SCALE GENOMIC DNA]</scope>
    <source>
        <strain evidence="1 2">F1</strain>
    </source>
</reference>
<gene>
    <name evidence="1" type="ORF">PDESU_00948</name>
</gene>
<organism evidence="1 2">
    <name type="scientific">Pontiella desulfatans</name>
    <dbReference type="NCBI Taxonomy" id="2750659"/>
    <lineage>
        <taxon>Bacteria</taxon>
        <taxon>Pseudomonadati</taxon>
        <taxon>Kiritimatiellota</taxon>
        <taxon>Kiritimatiellia</taxon>
        <taxon>Kiritimatiellales</taxon>
        <taxon>Pontiellaceae</taxon>
        <taxon>Pontiella</taxon>
    </lineage>
</organism>
<proteinExistence type="predicted"/>
<name>A0A6C2TYY0_PONDE</name>
<evidence type="ECO:0000313" key="1">
    <source>
        <dbReference type="EMBL" id="VGO12396.1"/>
    </source>
</evidence>
<dbReference type="AlphaFoldDB" id="A0A6C2TYY0"/>
<dbReference type="RefSeq" id="WP_136078064.1">
    <property type="nucleotide sequence ID" value="NZ_CAAHFG010000001.1"/>
</dbReference>
<evidence type="ECO:0000313" key="2">
    <source>
        <dbReference type="Proteomes" id="UP000366872"/>
    </source>
</evidence>
<dbReference type="EMBL" id="CAAHFG010000001">
    <property type="protein sequence ID" value="VGO12396.1"/>
    <property type="molecule type" value="Genomic_DNA"/>
</dbReference>
<dbReference type="Proteomes" id="UP000366872">
    <property type="component" value="Unassembled WGS sequence"/>
</dbReference>